<protein>
    <submittedName>
        <fullName evidence="1">ORF33</fullName>
    </submittedName>
</protein>
<name>A0AAT9J7H7_9VIRU</name>
<dbReference type="EMBL" id="BK067790">
    <property type="protein sequence ID" value="DBA52118.1"/>
    <property type="molecule type" value="Genomic_DNA"/>
</dbReference>
<dbReference type="InterPro" id="IPR025335">
    <property type="entry name" value="DUF4241"/>
</dbReference>
<reference evidence="1" key="1">
    <citation type="journal article" date="2024" name="Environ. Microbiol. Rep.">
        <title>Hiding in plain sight: The discovery of complete genomes of 11 hypothetical spindle-shaped viruses that putatively infect mesophilic ammonia-oxidizing archaea.</title>
        <authorList>
            <person name="Ni Y."/>
            <person name="Xu T."/>
            <person name="Yan S."/>
            <person name="Chen L."/>
            <person name="Wang Y."/>
        </authorList>
    </citation>
    <scope>NUCLEOTIDE SEQUENCE</scope>
    <source>
        <strain evidence="1">NMM1</strain>
    </source>
</reference>
<accession>A0AAT9J7H7</accession>
<dbReference type="Pfam" id="PF14025">
    <property type="entry name" value="DUF4241"/>
    <property type="match status" value="1"/>
</dbReference>
<reference evidence="1" key="2">
    <citation type="submission" date="2024-03" db="EMBL/GenBank/DDBJ databases">
        <authorList>
            <person name="Ni Y."/>
            <person name="Xu T."/>
            <person name="Yan S."/>
            <person name="Chen L."/>
            <person name="Wang Y."/>
        </authorList>
    </citation>
    <scope>NUCLEOTIDE SEQUENCE</scope>
    <source>
        <strain evidence="1">NMM1</strain>
    </source>
</reference>
<evidence type="ECO:0000313" key="1">
    <source>
        <dbReference type="EMBL" id="DBA52118.1"/>
    </source>
</evidence>
<sequence length="104" mass="11705">MTVKKGRYCVGSVSVDAGLVWVGDPCYIKHHPELYDESKWGDFCANIDNLPSEKFSGVATFTNWGDGEYPVYVSFDKDGSPTKLEVIFTRMYSDKDEAKGIEHQ</sequence>
<proteinExistence type="predicted"/>
<organism evidence="1">
    <name type="scientific">Nitrosopumilaceae spindle-shaped virus</name>
    <dbReference type="NCBI Taxonomy" id="3065433"/>
    <lineage>
        <taxon>Viruses</taxon>
    </lineage>
</organism>